<keyword evidence="9" id="KW-1185">Reference proteome</keyword>
<evidence type="ECO:0000256" key="7">
    <source>
        <dbReference type="SAM" id="SignalP"/>
    </source>
</evidence>
<keyword evidence="5 6" id="KW-0449">Lipoprotein</keyword>
<dbReference type="RefSeq" id="WP_182502267.1">
    <property type="nucleotide sequence ID" value="NZ_JACJHX010000004.1"/>
</dbReference>
<dbReference type="PIRSF" id="PIRSF002854">
    <property type="entry name" value="MetQ"/>
    <property type="match status" value="1"/>
</dbReference>
<evidence type="ECO:0000256" key="6">
    <source>
        <dbReference type="PIRNR" id="PIRNR002854"/>
    </source>
</evidence>
<dbReference type="PANTHER" id="PTHR30429:SF3">
    <property type="entry name" value="LIPOPROTEIN"/>
    <property type="match status" value="1"/>
</dbReference>
<organism evidence="8 9">
    <name type="scientific">Peribacillus huizhouensis</name>
    <dbReference type="NCBI Taxonomy" id="1501239"/>
    <lineage>
        <taxon>Bacteria</taxon>
        <taxon>Bacillati</taxon>
        <taxon>Bacillota</taxon>
        <taxon>Bacilli</taxon>
        <taxon>Bacillales</taxon>
        <taxon>Bacillaceae</taxon>
        <taxon>Peribacillus</taxon>
    </lineage>
</organism>
<reference evidence="8 9" key="1">
    <citation type="submission" date="2020-08" db="EMBL/GenBank/DDBJ databases">
        <title>Genomic Encyclopedia of Type Strains, Phase IV (KMG-IV): sequencing the most valuable type-strain genomes for metagenomic binning, comparative biology and taxonomic classification.</title>
        <authorList>
            <person name="Goeker M."/>
        </authorList>
    </citation>
    <scope>NUCLEOTIDE SEQUENCE [LARGE SCALE GENOMIC DNA]</scope>
    <source>
        <strain evidence="8 9">DSM 105481</strain>
    </source>
</reference>
<dbReference type="Pfam" id="PF03180">
    <property type="entry name" value="Lipoprotein_9"/>
    <property type="match status" value="1"/>
</dbReference>
<keyword evidence="4" id="KW-0564">Palmitate</keyword>
<comment type="similarity">
    <text evidence="6">Belongs to the nlpA lipoprotein family.</text>
</comment>
<proteinExistence type="inferred from homology"/>
<evidence type="ECO:0000256" key="5">
    <source>
        <dbReference type="ARBA" id="ARBA00023288"/>
    </source>
</evidence>
<evidence type="ECO:0000256" key="3">
    <source>
        <dbReference type="ARBA" id="ARBA00023136"/>
    </source>
</evidence>
<keyword evidence="3" id="KW-0472">Membrane</keyword>
<feature type="signal peptide" evidence="7">
    <location>
        <begin position="1"/>
        <end position="19"/>
    </location>
</feature>
<comment type="subcellular location">
    <subcellularLocation>
        <location evidence="1">Membrane</location>
        <topology evidence="1">Lipid-anchor</topology>
    </subcellularLocation>
</comment>
<dbReference type="InterPro" id="IPR004872">
    <property type="entry name" value="Lipoprotein_NlpA"/>
</dbReference>
<dbReference type="PANTHER" id="PTHR30429">
    <property type="entry name" value="D-METHIONINE-BINDING LIPOPROTEIN METQ"/>
    <property type="match status" value="1"/>
</dbReference>
<gene>
    <name evidence="8" type="ORF">HNP81_001697</name>
</gene>
<evidence type="ECO:0000256" key="2">
    <source>
        <dbReference type="ARBA" id="ARBA00022729"/>
    </source>
</evidence>
<protein>
    <recommendedName>
        <fullName evidence="6">Lipoprotein</fullName>
    </recommendedName>
</protein>
<dbReference type="PROSITE" id="PS51257">
    <property type="entry name" value="PROKAR_LIPOPROTEIN"/>
    <property type="match status" value="1"/>
</dbReference>
<keyword evidence="2 7" id="KW-0732">Signal</keyword>
<evidence type="ECO:0000256" key="1">
    <source>
        <dbReference type="ARBA" id="ARBA00004635"/>
    </source>
</evidence>
<dbReference type="Gene3D" id="3.40.190.10">
    <property type="entry name" value="Periplasmic binding protein-like II"/>
    <property type="match status" value="2"/>
</dbReference>
<evidence type="ECO:0000313" key="8">
    <source>
        <dbReference type="EMBL" id="MBA9026412.1"/>
    </source>
</evidence>
<comment type="caution">
    <text evidence="8">The sequence shown here is derived from an EMBL/GenBank/DDBJ whole genome shotgun (WGS) entry which is preliminary data.</text>
</comment>
<name>A0ABR6CPY7_9BACI</name>
<dbReference type="SUPFAM" id="SSF53850">
    <property type="entry name" value="Periplasmic binding protein-like II"/>
    <property type="match status" value="1"/>
</dbReference>
<dbReference type="EMBL" id="JACJHX010000004">
    <property type="protein sequence ID" value="MBA9026412.1"/>
    <property type="molecule type" value="Genomic_DNA"/>
</dbReference>
<accession>A0ABR6CPY7</accession>
<evidence type="ECO:0000313" key="9">
    <source>
        <dbReference type="Proteomes" id="UP000626697"/>
    </source>
</evidence>
<dbReference type="Proteomes" id="UP000626697">
    <property type="component" value="Unassembled WGS sequence"/>
</dbReference>
<sequence length="285" mass="31514">MKKKWFLFIVLVICFLLTACSSDSTNGEEKKTKVKVGVRSSELKTWEFLKEGAAKEGIELEIVNFTSAYDPNQALIEGEIDINAFQHVAYLDYYNTKNGSNIVPIAATIMAPIGLYSSKYESIEDIPDGSQIAVPNDASNWGRALLLLQEADLITVVDDFDGNGGEDKIKDNPKNLEIVPVDSFNAPVVMKDTAGAVINNGVAVEAGLTLKDAIIHESKTAKPYINTIATNSKDKDNKLFKQIVKLYQSNETAKFIEETYKGNYIPTFISLDELATYKESYSNNK</sequence>
<evidence type="ECO:0000256" key="4">
    <source>
        <dbReference type="ARBA" id="ARBA00023139"/>
    </source>
</evidence>
<feature type="chain" id="PRO_5046895234" description="Lipoprotein" evidence="7">
    <location>
        <begin position="20"/>
        <end position="285"/>
    </location>
</feature>